<reference evidence="2 3" key="1">
    <citation type="submission" date="2014-11" db="EMBL/GenBank/DDBJ databases">
        <title>A Rickettsiales Symbiont of Amoebae With Ancient Features.</title>
        <authorList>
            <person name="Schulz F."/>
            <person name="Martijn J."/>
            <person name="Wascher F."/>
            <person name="Kostanjsek R."/>
            <person name="Ettema T.J."/>
            <person name="Horn M."/>
        </authorList>
    </citation>
    <scope>NUCLEOTIDE SEQUENCE [LARGE SCALE GENOMIC DNA]</scope>
    <source>
        <strain evidence="2 3">UWC36</strain>
    </source>
</reference>
<dbReference type="STRING" id="86105.NF27_CG01720"/>
<evidence type="ECO:0000256" key="1">
    <source>
        <dbReference type="SAM" id="Phobius"/>
    </source>
</evidence>
<sequence length="39" mass="4579">MQQVASILKILVIYYYSKQLLIILVTKLLNKAKFKNIQP</sequence>
<gene>
    <name evidence="2" type="ORF">NF27_CG01720</name>
</gene>
<dbReference type="AlphaFoldDB" id="A0A0C1MV43"/>
<keyword evidence="1" id="KW-0472">Membrane</keyword>
<comment type="caution">
    <text evidence="2">The sequence shown here is derived from an EMBL/GenBank/DDBJ whole genome shotgun (WGS) entry which is preliminary data.</text>
</comment>
<dbReference type="Proteomes" id="UP000031258">
    <property type="component" value="Unassembled WGS sequence"/>
</dbReference>
<organism evidence="2 3">
    <name type="scientific">Candidatus Jidaibacter acanthamoebae</name>
    <dbReference type="NCBI Taxonomy" id="86105"/>
    <lineage>
        <taxon>Bacteria</taxon>
        <taxon>Pseudomonadati</taxon>
        <taxon>Pseudomonadota</taxon>
        <taxon>Alphaproteobacteria</taxon>
        <taxon>Rickettsiales</taxon>
        <taxon>Candidatus Midichloriaceae</taxon>
        <taxon>Candidatus Jidaibacter</taxon>
    </lineage>
</organism>
<proteinExistence type="predicted"/>
<keyword evidence="1" id="KW-1133">Transmembrane helix</keyword>
<keyword evidence="3" id="KW-1185">Reference proteome</keyword>
<feature type="transmembrane region" description="Helical" evidence="1">
    <location>
        <begin position="6"/>
        <end position="29"/>
    </location>
</feature>
<accession>A0A0C1MV43</accession>
<protein>
    <submittedName>
        <fullName evidence="2">Uncharacterized protein</fullName>
    </submittedName>
</protein>
<dbReference type="EMBL" id="JSWE01000058">
    <property type="protein sequence ID" value="KIE05992.1"/>
    <property type="molecule type" value="Genomic_DNA"/>
</dbReference>
<name>A0A0C1MV43_9RICK</name>
<evidence type="ECO:0000313" key="2">
    <source>
        <dbReference type="EMBL" id="KIE05992.1"/>
    </source>
</evidence>
<keyword evidence="1" id="KW-0812">Transmembrane</keyword>
<evidence type="ECO:0000313" key="3">
    <source>
        <dbReference type="Proteomes" id="UP000031258"/>
    </source>
</evidence>